<dbReference type="AlphaFoldDB" id="A0A172TRE7"/>
<dbReference type="GO" id="GO:0016209">
    <property type="term" value="F:antioxidant activity"/>
    <property type="evidence" value="ECO:0007669"/>
    <property type="project" value="InterPro"/>
</dbReference>
<dbReference type="PROSITE" id="PS51352">
    <property type="entry name" value="THIOREDOXIN_2"/>
    <property type="match status" value="1"/>
</dbReference>
<keyword evidence="1" id="KW-0732">Signal</keyword>
<dbReference type="OrthoDB" id="9815205at2"/>
<reference evidence="3 4" key="2">
    <citation type="journal article" date="2016" name="Int. J. Syst. Evol. Microbiol.">
        <title>Flavisolibacter tropicus sp. nov., isolated from tropical soil.</title>
        <authorList>
            <person name="Lee J.J."/>
            <person name="Kang M.S."/>
            <person name="Kim G.S."/>
            <person name="Lee C.S."/>
            <person name="Lim S."/>
            <person name="Lee J."/>
            <person name="Roh S.H."/>
            <person name="Kang H."/>
            <person name="Ha J.M."/>
            <person name="Bae S."/>
            <person name="Jung H.Y."/>
            <person name="Kim M.K."/>
        </authorList>
    </citation>
    <scope>NUCLEOTIDE SEQUENCE [LARGE SCALE GENOMIC DNA]</scope>
    <source>
        <strain evidence="3 4">LCS9</strain>
    </source>
</reference>
<feature type="domain" description="Thioredoxin" evidence="2">
    <location>
        <begin position="19"/>
        <end position="159"/>
    </location>
</feature>
<name>A0A172TRE7_9BACT</name>
<dbReference type="RefSeq" id="WP_066401464.1">
    <property type="nucleotide sequence ID" value="NZ_CP011390.1"/>
</dbReference>
<dbReference type="Proteomes" id="UP000077177">
    <property type="component" value="Chromosome"/>
</dbReference>
<evidence type="ECO:0000313" key="4">
    <source>
        <dbReference type="Proteomes" id="UP000077177"/>
    </source>
</evidence>
<evidence type="ECO:0000256" key="1">
    <source>
        <dbReference type="SAM" id="SignalP"/>
    </source>
</evidence>
<dbReference type="EMBL" id="CP011390">
    <property type="protein sequence ID" value="ANE49377.1"/>
    <property type="molecule type" value="Genomic_DNA"/>
</dbReference>
<proteinExistence type="predicted"/>
<feature type="signal peptide" evidence="1">
    <location>
        <begin position="1"/>
        <end position="22"/>
    </location>
</feature>
<dbReference type="InterPro" id="IPR000866">
    <property type="entry name" value="AhpC/TSA"/>
</dbReference>
<dbReference type="PANTHER" id="PTHR42852:SF17">
    <property type="entry name" value="THIOREDOXIN-LIKE PROTEIN HI_1115"/>
    <property type="match status" value="1"/>
</dbReference>
<dbReference type="InterPro" id="IPR036249">
    <property type="entry name" value="Thioredoxin-like_sf"/>
</dbReference>
<dbReference type="GO" id="GO:0016491">
    <property type="term" value="F:oxidoreductase activity"/>
    <property type="evidence" value="ECO:0007669"/>
    <property type="project" value="InterPro"/>
</dbReference>
<protein>
    <recommendedName>
        <fullName evidence="2">Thioredoxin domain-containing protein</fullName>
    </recommendedName>
</protein>
<evidence type="ECO:0000313" key="3">
    <source>
        <dbReference type="EMBL" id="ANE49377.1"/>
    </source>
</evidence>
<evidence type="ECO:0000259" key="2">
    <source>
        <dbReference type="PROSITE" id="PS51352"/>
    </source>
</evidence>
<reference evidence="4" key="1">
    <citation type="submission" date="2015-01" db="EMBL/GenBank/DDBJ databases">
        <title>Flavisolibacter sp./LCS9/ whole genome sequencing.</title>
        <authorList>
            <person name="Kim M.K."/>
            <person name="Srinivasan S."/>
            <person name="Lee J.-J."/>
        </authorList>
    </citation>
    <scope>NUCLEOTIDE SEQUENCE [LARGE SCALE GENOMIC DNA]</scope>
    <source>
        <strain evidence="4">LCS9</strain>
    </source>
</reference>
<dbReference type="InterPro" id="IPR050553">
    <property type="entry name" value="Thioredoxin_ResA/DsbE_sf"/>
</dbReference>
<dbReference type="InterPro" id="IPR013766">
    <property type="entry name" value="Thioredoxin_domain"/>
</dbReference>
<dbReference type="Gene3D" id="3.40.30.10">
    <property type="entry name" value="Glutaredoxin"/>
    <property type="match status" value="1"/>
</dbReference>
<dbReference type="Pfam" id="PF00578">
    <property type="entry name" value="AhpC-TSA"/>
    <property type="match status" value="1"/>
</dbReference>
<dbReference type="CDD" id="cd02966">
    <property type="entry name" value="TlpA_like_family"/>
    <property type="match status" value="1"/>
</dbReference>
<dbReference type="SUPFAM" id="SSF52833">
    <property type="entry name" value="Thioredoxin-like"/>
    <property type="match status" value="1"/>
</dbReference>
<accession>A0A172TRE7</accession>
<feature type="chain" id="PRO_5008001036" description="Thioredoxin domain-containing protein" evidence="1">
    <location>
        <begin position="23"/>
        <end position="162"/>
    </location>
</feature>
<dbReference type="PANTHER" id="PTHR42852">
    <property type="entry name" value="THIOL:DISULFIDE INTERCHANGE PROTEIN DSBE"/>
    <property type="match status" value="1"/>
</dbReference>
<dbReference type="STRING" id="1492898.SY85_01515"/>
<organism evidence="3 4">
    <name type="scientific">Flavisolibacter tropicus</name>
    <dbReference type="NCBI Taxonomy" id="1492898"/>
    <lineage>
        <taxon>Bacteria</taxon>
        <taxon>Pseudomonadati</taxon>
        <taxon>Bacteroidota</taxon>
        <taxon>Chitinophagia</taxon>
        <taxon>Chitinophagales</taxon>
        <taxon>Chitinophagaceae</taxon>
        <taxon>Flavisolibacter</taxon>
    </lineage>
</organism>
<dbReference type="KEGG" id="fla:SY85_01515"/>
<gene>
    <name evidence="3" type="ORF">SY85_01515</name>
</gene>
<keyword evidence="4" id="KW-1185">Reference proteome</keyword>
<sequence length="162" mass="18597">MKTVFKTSVLFIALFIATSAKSQTIPKWKLADLQAAIKQTDKPTIFNFWATFCKPCIEEIPHFQEVVKKYEKEGVNLVFISLDLSDAYPSKIQSFAKKRNINNTITFLDETNADLFCPIVDTKWSGAIPASLFINNKTGYRKFFEDQLSKEQVEKEVLKMIQ</sequence>